<reference evidence="1 2" key="1">
    <citation type="journal article" date="2006" name="Science">
        <title>Phytophthora genome sequences uncover evolutionary origins and mechanisms of pathogenesis.</title>
        <authorList>
            <person name="Tyler B.M."/>
            <person name="Tripathy S."/>
            <person name="Zhang X."/>
            <person name="Dehal P."/>
            <person name="Jiang R.H."/>
            <person name="Aerts A."/>
            <person name="Arredondo F.D."/>
            <person name="Baxter L."/>
            <person name="Bensasson D."/>
            <person name="Beynon J.L."/>
            <person name="Chapman J."/>
            <person name="Damasceno C.M."/>
            <person name="Dorrance A.E."/>
            <person name="Dou D."/>
            <person name="Dickerman A.W."/>
            <person name="Dubchak I.L."/>
            <person name="Garbelotto M."/>
            <person name="Gijzen M."/>
            <person name="Gordon S.G."/>
            <person name="Govers F."/>
            <person name="Grunwald N.J."/>
            <person name="Huang W."/>
            <person name="Ivors K.L."/>
            <person name="Jones R.W."/>
            <person name="Kamoun S."/>
            <person name="Krampis K."/>
            <person name="Lamour K.H."/>
            <person name="Lee M.K."/>
            <person name="McDonald W.H."/>
            <person name="Medina M."/>
            <person name="Meijer H.J."/>
            <person name="Nordberg E.K."/>
            <person name="Maclean D.J."/>
            <person name="Ospina-Giraldo M.D."/>
            <person name="Morris P.F."/>
            <person name="Phuntumart V."/>
            <person name="Putnam N.H."/>
            <person name="Rash S."/>
            <person name="Rose J.K."/>
            <person name="Sakihama Y."/>
            <person name="Salamov A.A."/>
            <person name="Savidor A."/>
            <person name="Scheuring C.F."/>
            <person name="Smith B.M."/>
            <person name="Sobral B.W."/>
            <person name="Terry A."/>
            <person name="Torto-Alalibo T.A."/>
            <person name="Win J."/>
            <person name="Xu Z."/>
            <person name="Zhang H."/>
            <person name="Grigoriev I.V."/>
            <person name="Rokhsar D.S."/>
            <person name="Boore J.L."/>
        </authorList>
    </citation>
    <scope>NUCLEOTIDE SEQUENCE [LARGE SCALE GENOMIC DNA]</scope>
    <source>
        <strain evidence="1 2">P6497</strain>
    </source>
</reference>
<name>G4Z343_PHYSP</name>
<dbReference type="SMR" id="G4Z343"/>
<dbReference type="InParanoid" id="G4Z343"/>
<protein>
    <submittedName>
        <fullName evidence="1">Uncharacterized protein</fullName>
    </submittedName>
</protein>
<dbReference type="Proteomes" id="UP000002640">
    <property type="component" value="Unassembled WGS sequence"/>
</dbReference>
<gene>
    <name evidence="1" type="ORF">PHYSODRAFT_465360</name>
</gene>
<proteinExistence type="predicted"/>
<dbReference type="AlphaFoldDB" id="G4Z343"/>
<evidence type="ECO:0000313" key="1">
    <source>
        <dbReference type="EMBL" id="EGZ20072.1"/>
    </source>
</evidence>
<feature type="non-terminal residue" evidence="1">
    <location>
        <position position="80"/>
    </location>
</feature>
<dbReference type="EMBL" id="JH159153">
    <property type="protein sequence ID" value="EGZ20072.1"/>
    <property type="molecule type" value="Genomic_DNA"/>
</dbReference>
<feature type="non-terminal residue" evidence="1">
    <location>
        <position position="1"/>
    </location>
</feature>
<organism evidence="1 2">
    <name type="scientific">Phytophthora sojae (strain P6497)</name>
    <name type="common">Soybean stem and root rot agent</name>
    <name type="synonym">Phytophthora megasperma f. sp. glycines</name>
    <dbReference type="NCBI Taxonomy" id="1094619"/>
    <lineage>
        <taxon>Eukaryota</taxon>
        <taxon>Sar</taxon>
        <taxon>Stramenopiles</taxon>
        <taxon>Oomycota</taxon>
        <taxon>Peronosporomycetes</taxon>
        <taxon>Peronosporales</taxon>
        <taxon>Peronosporaceae</taxon>
        <taxon>Phytophthora</taxon>
    </lineage>
</organism>
<dbReference type="GeneID" id="20653397"/>
<dbReference type="RefSeq" id="XP_009522789.1">
    <property type="nucleotide sequence ID" value="XM_009524494.1"/>
</dbReference>
<dbReference type="KEGG" id="psoj:PHYSODRAFT_465360"/>
<accession>G4Z343</accession>
<sequence length="80" mass="9282">FESVESMCGWCGAPECDWLRYGGELEEAGKRLQGKLARKRHRNRAIRISLRRLYLYAKNGNMKGDAPACITRRLNQLWPD</sequence>
<evidence type="ECO:0000313" key="2">
    <source>
        <dbReference type="Proteomes" id="UP000002640"/>
    </source>
</evidence>
<keyword evidence="2" id="KW-1185">Reference proteome</keyword>